<sequence>MKEKAVRTASSAKAIGFLTGDIWHLMDQFKISLHHGLRRPFSRALRDAIFLLDPEDCAAVEKVLEMKNTSFQQMVLTHSDWVWQRVKRLVPPPETLAPRVAEVLQTYGPLKGAVTGQPLFNDSSWEKARAIIENIKMGYYSDPPGYSFYALVRTDKYGLNVYRCSRGTNNVEGGIHQNIIRRFGSFNASPRLTVNLLHDYTLTHNLEVGSMNRMGRPYLGSYDIWTCNRIACLVDITTDVIEPSYQDSGLATWLNRDDFEPARESFGILPFAPATCAKLGMGPYQAEYAKGCKIKHDYLAGQQQTLVAVLPVHTVEEKALYRLLLKNNTGQFSGKKQPNWITLAQEWQRHTNGTSIFYKLPEHLKSYFKIWNEHQNEHNSVEQNKSAYDELQKLLAVPVGMPEITLAQRETVADQILGSAQLAASDELSDWQIGVILGRSSLQQTLLQLQYDSPAPCHKYL</sequence>
<dbReference type="Proteomes" id="UP000714275">
    <property type="component" value="Unassembled WGS sequence"/>
</dbReference>
<evidence type="ECO:0000313" key="2">
    <source>
        <dbReference type="Proteomes" id="UP000714275"/>
    </source>
</evidence>
<name>A0A9P7CZT4_9AGAM</name>
<dbReference type="OrthoDB" id="1920326at2759"/>
<proteinExistence type="predicted"/>
<reference evidence="1" key="1">
    <citation type="journal article" date="2020" name="New Phytol.">
        <title>Comparative genomics reveals dynamic genome evolution in host specialist ectomycorrhizal fungi.</title>
        <authorList>
            <person name="Lofgren L.A."/>
            <person name="Nguyen N.H."/>
            <person name="Vilgalys R."/>
            <person name="Ruytinx J."/>
            <person name="Liao H.L."/>
            <person name="Branco S."/>
            <person name="Kuo A."/>
            <person name="LaButti K."/>
            <person name="Lipzen A."/>
            <person name="Andreopoulos W."/>
            <person name="Pangilinan J."/>
            <person name="Riley R."/>
            <person name="Hundley H."/>
            <person name="Na H."/>
            <person name="Barry K."/>
            <person name="Grigoriev I.V."/>
            <person name="Stajich J.E."/>
            <person name="Kennedy P.G."/>
        </authorList>
    </citation>
    <scope>NUCLEOTIDE SEQUENCE</scope>
    <source>
        <strain evidence="1">DOB743</strain>
    </source>
</reference>
<dbReference type="AlphaFoldDB" id="A0A9P7CZT4"/>
<keyword evidence="2" id="KW-1185">Reference proteome</keyword>
<comment type="caution">
    <text evidence="1">The sequence shown here is derived from an EMBL/GenBank/DDBJ whole genome shotgun (WGS) entry which is preliminary data.</text>
</comment>
<accession>A0A9P7CZT4</accession>
<organism evidence="1 2">
    <name type="scientific">Suillus placidus</name>
    <dbReference type="NCBI Taxonomy" id="48579"/>
    <lineage>
        <taxon>Eukaryota</taxon>
        <taxon>Fungi</taxon>
        <taxon>Dikarya</taxon>
        <taxon>Basidiomycota</taxon>
        <taxon>Agaricomycotina</taxon>
        <taxon>Agaricomycetes</taxon>
        <taxon>Agaricomycetidae</taxon>
        <taxon>Boletales</taxon>
        <taxon>Suillineae</taxon>
        <taxon>Suillaceae</taxon>
        <taxon>Suillus</taxon>
    </lineage>
</organism>
<dbReference type="EMBL" id="JABBWD010000047">
    <property type="protein sequence ID" value="KAG1773608.1"/>
    <property type="molecule type" value="Genomic_DNA"/>
</dbReference>
<gene>
    <name evidence="1" type="ORF">EV702DRAFT_1200931</name>
</gene>
<protein>
    <submittedName>
        <fullName evidence="1">Uncharacterized protein</fullName>
    </submittedName>
</protein>
<evidence type="ECO:0000313" key="1">
    <source>
        <dbReference type="EMBL" id="KAG1773608.1"/>
    </source>
</evidence>